<keyword evidence="1" id="KW-0812">Transmembrane</keyword>
<sequence length="64" mass="7272">MRLVAAVFIAIIVTRRTRTVIVRLATMVVGYLVVSVVRFRGRVRLLTTGVVMGVLVRLWCVCRR</sequence>
<proteinExistence type="predicted"/>
<evidence type="ECO:0000256" key="1">
    <source>
        <dbReference type="SAM" id="Phobius"/>
    </source>
</evidence>
<comment type="caution">
    <text evidence="2">The sequence shown here is derived from an EMBL/GenBank/DDBJ whole genome shotgun (WGS) entry which is preliminary data.</text>
</comment>
<gene>
    <name evidence="2" type="ORF">ACFQE1_01260</name>
</gene>
<dbReference type="AlphaFoldDB" id="A0ABD5RUF1"/>
<reference evidence="2 3" key="1">
    <citation type="journal article" date="2019" name="Int. J. Syst. Evol. Microbiol.">
        <title>The Global Catalogue of Microorganisms (GCM) 10K type strain sequencing project: providing services to taxonomists for standard genome sequencing and annotation.</title>
        <authorList>
            <consortium name="The Broad Institute Genomics Platform"/>
            <consortium name="The Broad Institute Genome Sequencing Center for Infectious Disease"/>
            <person name="Wu L."/>
            <person name="Ma J."/>
        </authorList>
    </citation>
    <scope>NUCLEOTIDE SEQUENCE [LARGE SCALE GENOMIC DNA]</scope>
    <source>
        <strain evidence="2 3">NBRC 111368</strain>
    </source>
</reference>
<keyword evidence="3" id="KW-1185">Reference proteome</keyword>
<evidence type="ECO:0000313" key="3">
    <source>
        <dbReference type="Proteomes" id="UP001596328"/>
    </source>
</evidence>
<evidence type="ECO:0000313" key="2">
    <source>
        <dbReference type="EMBL" id="MFC6723039.1"/>
    </source>
</evidence>
<evidence type="ECO:0008006" key="4">
    <source>
        <dbReference type="Google" id="ProtNLM"/>
    </source>
</evidence>
<organism evidence="2 3">
    <name type="scientific">Halobium palmae</name>
    <dbReference type="NCBI Taxonomy" id="1776492"/>
    <lineage>
        <taxon>Archaea</taxon>
        <taxon>Methanobacteriati</taxon>
        <taxon>Methanobacteriota</taxon>
        <taxon>Stenosarchaea group</taxon>
        <taxon>Halobacteria</taxon>
        <taxon>Halobacteriales</taxon>
        <taxon>Haloferacaceae</taxon>
        <taxon>Halobium</taxon>
    </lineage>
</organism>
<keyword evidence="1" id="KW-0472">Membrane</keyword>
<protein>
    <recommendedName>
        <fullName evidence="4">Secreted peptide</fullName>
    </recommendedName>
</protein>
<dbReference type="EMBL" id="JBHSWU010000003">
    <property type="protein sequence ID" value="MFC6723039.1"/>
    <property type="molecule type" value="Genomic_DNA"/>
</dbReference>
<dbReference type="Proteomes" id="UP001596328">
    <property type="component" value="Unassembled WGS sequence"/>
</dbReference>
<keyword evidence="1" id="KW-1133">Transmembrane helix</keyword>
<feature type="transmembrane region" description="Helical" evidence="1">
    <location>
        <begin position="43"/>
        <end position="62"/>
    </location>
</feature>
<name>A0ABD5RUF1_9EURY</name>
<accession>A0ABD5RUF1</accession>